<dbReference type="Pfam" id="PF02178">
    <property type="entry name" value="AT_hook"/>
    <property type="match status" value="2"/>
</dbReference>
<feature type="compositionally biased region" description="Low complexity" evidence="1">
    <location>
        <begin position="140"/>
        <end position="149"/>
    </location>
</feature>
<dbReference type="InterPro" id="IPR017956">
    <property type="entry name" value="AT_hook_DNA-bd_motif"/>
</dbReference>
<keyword evidence="3" id="KW-1185">Reference proteome</keyword>
<name>A0A8X6PW43_NEPPI</name>
<evidence type="ECO:0000313" key="3">
    <source>
        <dbReference type="Proteomes" id="UP000887013"/>
    </source>
</evidence>
<dbReference type="AlphaFoldDB" id="A0A8X6PW43"/>
<organism evidence="2 3">
    <name type="scientific">Nephila pilipes</name>
    <name type="common">Giant wood spider</name>
    <name type="synonym">Nephila maculata</name>
    <dbReference type="NCBI Taxonomy" id="299642"/>
    <lineage>
        <taxon>Eukaryota</taxon>
        <taxon>Metazoa</taxon>
        <taxon>Ecdysozoa</taxon>
        <taxon>Arthropoda</taxon>
        <taxon>Chelicerata</taxon>
        <taxon>Arachnida</taxon>
        <taxon>Araneae</taxon>
        <taxon>Araneomorphae</taxon>
        <taxon>Entelegynae</taxon>
        <taxon>Araneoidea</taxon>
        <taxon>Nephilidae</taxon>
        <taxon>Nephila</taxon>
    </lineage>
</organism>
<evidence type="ECO:0000313" key="2">
    <source>
        <dbReference type="EMBL" id="GFT88576.1"/>
    </source>
</evidence>
<reference evidence="2" key="1">
    <citation type="submission" date="2020-08" db="EMBL/GenBank/DDBJ databases">
        <title>Multicomponent nature underlies the extraordinary mechanical properties of spider dragline silk.</title>
        <authorList>
            <person name="Kono N."/>
            <person name="Nakamura H."/>
            <person name="Mori M."/>
            <person name="Yoshida Y."/>
            <person name="Ohtoshi R."/>
            <person name="Malay A.D."/>
            <person name="Moran D.A.P."/>
            <person name="Tomita M."/>
            <person name="Numata K."/>
            <person name="Arakawa K."/>
        </authorList>
    </citation>
    <scope>NUCLEOTIDE SEQUENCE</scope>
</reference>
<dbReference type="SMART" id="SM00384">
    <property type="entry name" value="AT_hook"/>
    <property type="match status" value="2"/>
</dbReference>
<sequence>MMTCTVDTFISEVLYKKFENEYKLLVTKIIDEALNESQSSSEQESTSVFENIERIFHKDTNKENKLKSTTKAEDIPLNKQNAGATSAIYINKRGRPRKNIVEKMLVNENDETISPEKRKRGRPRLNAEHPDAIEKKKSKPSPNSNFKNNLNKVTEMKNKDTNLGRYCISNLLFYLNIL</sequence>
<feature type="region of interest" description="Disordered" evidence="1">
    <location>
        <begin position="111"/>
        <end position="149"/>
    </location>
</feature>
<feature type="compositionally biased region" description="Basic and acidic residues" evidence="1">
    <location>
        <begin position="125"/>
        <end position="135"/>
    </location>
</feature>
<accession>A0A8X6PW43</accession>
<gene>
    <name evidence="2" type="ORF">NPIL_671371</name>
</gene>
<evidence type="ECO:0000256" key="1">
    <source>
        <dbReference type="SAM" id="MobiDB-lite"/>
    </source>
</evidence>
<protein>
    <submittedName>
        <fullName evidence="2">Uncharacterized protein</fullName>
    </submittedName>
</protein>
<dbReference type="GO" id="GO:0003677">
    <property type="term" value="F:DNA binding"/>
    <property type="evidence" value="ECO:0007669"/>
    <property type="project" value="InterPro"/>
</dbReference>
<dbReference type="EMBL" id="BMAW01120315">
    <property type="protein sequence ID" value="GFT88576.1"/>
    <property type="molecule type" value="Genomic_DNA"/>
</dbReference>
<comment type="caution">
    <text evidence="2">The sequence shown here is derived from an EMBL/GenBank/DDBJ whole genome shotgun (WGS) entry which is preliminary data.</text>
</comment>
<dbReference type="OrthoDB" id="6431759at2759"/>
<dbReference type="Proteomes" id="UP000887013">
    <property type="component" value="Unassembled WGS sequence"/>
</dbReference>
<proteinExistence type="predicted"/>